<gene>
    <name evidence="2" type="ordered locus">Aflv_0279</name>
</gene>
<sequence length="167" mass="18736">MTKEVMDVKKRTVFFLIGGLVVVAVFAHIATYFMHIGWSGRMPAEHIMGMGKHHRAFGHHGPQMMRPHGMPMFGWIPFLLQLALIIIGWIVWKTTHGGGKWIGGALMAIGLVALLPKALLAVLAIVAAYILFRGKTKPATEFEPFVPPIQNHSFLDEWEKTIQKEEK</sequence>
<dbReference type="AlphaFoldDB" id="B7GFY4"/>
<dbReference type="KEGG" id="afl:Aflv_0279"/>
<keyword evidence="1" id="KW-1133">Transmembrane helix</keyword>
<keyword evidence="1" id="KW-0472">Membrane</keyword>
<protein>
    <submittedName>
        <fullName evidence="2">Uncharacterized conserved membrane protein</fullName>
    </submittedName>
</protein>
<dbReference type="HOGENOM" id="CLU_1523045_0_0_9"/>
<feature type="transmembrane region" description="Helical" evidence="1">
    <location>
        <begin position="104"/>
        <end position="132"/>
    </location>
</feature>
<evidence type="ECO:0000313" key="2">
    <source>
        <dbReference type="EMBL" id="ACJ32663.1"/>
    </source>
</evidence>
<dbReference type="eggNOG" id="ENOG503377B">
    <property type="taxonomic scope" value="Bacteria"/>
</dbReference>
<accession>B7GFY4</accession>
<proteinExistence type="predicted"/>
<evidence type="ECO:0000313" key="3">
    <source>
        <dbReference type="Proteomes" id="UP000000742"/>
    </source>
</evidence>
<reference evidence="2 3" key="1">
    <citation type="journal article" date="2008" name="Genome Biol.">
        <title>Encapsulated in silica: genome, proteome and physiology of the thermophilic bacterium Anoxybacillus flavithermus WK1.</title>
        <authorList>
            <person name="Saw J.H."/>
            <person name="Mountain B.W."/>
            <person name="Feng L."/>
            <person name="Omelchenko M.V."/>
            <person name="Hou S."/>
            <person name="Saito J.A."/>
            <person name="Stott M.B."/>
            <person name="Li D."/>
            <person name="Zhao G."/>
            <person name="Wu J."/>
            <person name="Galperin M.Y."/>
            <person name="Koonin E.V."/>
            <person name="Makarova K.S."/>
            <person name="Wolf Y.I."/>
            <person name="Rigden D.J."/>
            <person name="Dunfield P.F."/>
            <person name="Wang L."/>
            <person name="Alam M."/>
        </authorList>
    </citation>
    <scope>NUCLEOTIDE SEQUENCE [LARGE SCALE GENOMIC DNA]</scope>
    <source>
        <strain evidence="3">DSM 21510 / WK1</strain>
    </source>
</reference>
<evidence type="ECO:0000256" key="1">
    <source>
        <dbReference type="SAM" id="Phobius"/>
    </source>
</evidence>
<dbReference type="Proteomes" id="UP000000742">
    <property type="component" value="Chromosome"/>
</dbReference>
<dbReference type="EMBL" id="CP000922">
    <property type="protein sequence ID" value="ACJ32663.1"/>
    <property type="molecule type" value="Genomic_DNA"/>
</dbReference>
<keyword evidence="1" id="KW-0812">Transmembrane</keyword>
<dbReference type="STRING" id="491915.Aflv_0279"/>
<feature type="transmembrane region" description="Helical" evidence="1">
    <location>
        <begin position="12"/>
        <end position="33"/>
    </location>
</feature>
<name>B7GFY4_ANOFW</name>
<feature type="transmembrane region" description="Helical" evidence="1">
    <location>
        <begin position="72"/>
        <end position="92"/>
    </location>
</feature>
<organism evidence="2 3">
    <name type="scientific">Anoxybacillus flavithermus (strain DSM 21510 / WK1)</name>
    <dbReference type="NCBI Taxonomy" id="491915"/>
    <lineage>
        <taxon>Bacteria</taxon>
        <taxon>Bacillati</taxon>
        <taxon>Bacillota</taxon>
        <taxon>Bacilli</taxon>
        <taxon>Bacillales</taxon>
        <taxon>Anoxybacillaceae</taxon>
        <taxon>Anoxybacillus</taxon>
    </lineage>
</organism>